<dbReference type="Proteomes" id="UP000620124">
    <property type="component" value="Unassembled WGS sequence"/>
</dbReference>
<evidence type="ECO:0000256" key="2">
    <source>
        <dbReference type="SAM" id="MobiDB-lite"/>
    </source>
</evidence>
<name>A0A8H6YQT7_9AGAR</name>
<feature type="region of interest" description="Disordered" evidence="2">
    <location>
        <begin position="1"/>
        <end position="148"/>
    </location>
</feature>
<keyword evidence="1" id="KW-0175">Coiled coil</keyword>
<proteinExistence type="predicted"/>
<comment type="caution">
    <text evidence="3">The sequence shown here is derived from an EMBL/GenBank/DDBJ whole genome shotgun (WGS) entry which is preliminary data.</text>
</comment>
<dbReference type="EMBL" id="JACAZI010000004">
    <property type="protein sequence ID" value="KAF7362661.1"/>
    <property type="molecule type" value="Genomic_DNA"/>
</dbReference>
<feature type="region of interest" description="Disordered" evidence="2">
    <location>
        <begin position="280"/>
        <end position="338"/>
    </location>
</feature>
<dbReference type="AlphaFoldDB" id="A0A8H6YQT7"/>
<organism evidence="3 4">
    <name type="scientific">Mycena venus</name>
    <dbReference type="NCBI Taxonomy" id="2733690"/>
    <lineage>
        <taxon>Eukaryota</taxon>
        <taxon>Fungi</taxon>
        <taxon>Dikarya</taxon>
        <taxon>Basidiomycota</taxon>
        <taxon>Agaricomycotina</taxon>
        <taxon>Agaricomycetes</taxon>
        <taxon>Agaricomycetidae</taxon>
        <taxon>Agaricales</taxon>
        <taxon>Marasmiineae</taxon>
        <taxon>Mycenaceae</taxon>
        <taxon>Mycena</taxon>
    </lineage>
</organism>
<gene>
    <name evidence="3" type="ORF">MVEN_00615400</name>
</gene>
<evidence type="ECO:0000256" key="1">
    <source>
        <dbReference type="SAM" id="Coils"/>
    </source>
</evidence>
<dbReference type="OrthoDB" id="2685034at2759"/>
<feature type="compositionally biased region" description="Basic residues" evidence="2">
    <location>
        <begin position="61"/>
        <end position="77"/>
    </location>
</feature>
<protein>
    <submittedName>
        <fullName evidence="3">Uncharacterized protein</fullName>
    </submittedName>
</protein>
<feature type="compositionally biased region" description="Basic and acidic residues" evidence="2">
    <location>
        <begin position="118"/>
        <end position="127"/>
    </location>
</feature>
<feature type="compositionally biased region" description="Basic residues" evidence="2">
    <location>
        <begin position="105"/>
        <end position="117"/>
    </location>
</feature>
<evidence type="ECO:0000313" key="4">
    <source>
        <dbReference type="Proteomes" id="UP000620124"/>
    </source>
</evidence>
<reference evidence="3" key="1">
    <citation type="submission" date="2020-05" db="EMBL/GenBank/DDBJ databases">
        <title>Mycena genomes resolve the evolution of fungal bioluminescence.</title>
        <authorList>
            <person name="Tsai I.J."/>
        </authorList>
    </citation>
    <scope>NUCLEOTIDE SEQUENCE</scope>
    <source>
        <strain evidence="3">CCC161011</strain>
    </source>
</reference>
<sequence>MDPGLQYNFPPNPQFYWVPPGHVGPTYQHPTYPPDDATYMPGPDSAIVQPTPHASRTPSPSKKRASKTPSPKKRGRGRPPLGNKKTTAQANAVGRPAAKAAAKAVKTKSKGSHRKQNKKEQENEPNKDTTSIETFDSDSEIDDGGRTQWSTTEKTSFFKWLLGPESDYRFDQHKKNPKHVYKRASEELFHNERTMKAVRSLYQRSLATFGYILAFESFTGNGGGDPDSDDPTAILKHKLEGARKAGLPIGTLKAEVIETWEQNGWRDLFNERLGANAKVSRPVVRNSASALSDADEDDDDQSYGNIDPLLLDEDRKTSPAPRTPASRKPAAIVSEPKFTPASRFRTQTSNSLGNMAEFMKIKIASEEKKAKAMEDKLDLDKAKLELEKKRVEIDTQKGKVEMAHTVLEMEGATPEVKNAANAYLLTLFQ</sequence>
<accession>A0A8H6YQT7</accession>
<evidence type="ECO:0000313" key="3">
    <source>
        <dbReference type="EMBL" id="KAF7362661.1"/>
    </source>
</evidence>
<keyword evidence="4" id="KW-1185">Reference proteome</keyword>
<feature type="coiled-coil region" evidence="1">
    <location>
        <begin position="356"/>
        <end position="399"/>
    </location>
</feature>